<proteinExistence type="predicted"/>
<gene>
    <name evidence="3" type="ORF">SAMN04487859_10911</name>
</gene>
<dbReference type="PANTHER" id="PTHR34406:SF1">
    <property type="entry name" value="PROTEIN YCEI"/>
    <property type="match status" value="1"/>
</dbReference>
<dbReference type="SUPFAM" id="SSF101874">
    <property type="entry name" value="YceI-like"/>
    <property type="match status" value="1"/>
</dbReference>
<dbReference type="Pfam" id="PF04264">
    <property type="entry name" value="YceI"/>
    <property type="match status" value="1"/>
</dbReference>
<evidence type="ECO:0000256" key="1">
    <source>
        <dbReference type="SAM" id="SignalP"/>
    </source>
</evidence>
<accession>A0A1I5BXZ1</accession>
<feature type="domain" description="Lipid/polyisoprenoid-binding YceI-like" evidence="2">
    <location>
        <begin position="22"/>
        <end position="184"/>
    </location>
</feature>
<dbReference type="InterPro" id="IPR036761">
    <property type="entry name" value="TTHA0802/YceI-like_sf"/>
</dbReference>
<name>A0A1I5BXZ1_9RHOB</name>
<sequence length="185" mass="20010">MMYRIALLLCLIAGLATAAPQTYRLNTARSTVGFTYGFGEAENKGQMPVKSATMQIDLRNVSESHIDVSLDADGARAGFFFATQAMKGPEVLDTAQFPTVRFTSTRITGTLRKARIVGNLTVRGVTRPVTLDAALYRQRGTDPDDLDNLTVLLTGTISRSAFGANGFSAYVGDKIGLRIIARIEK</sequence>
<feature type="signal peptide" evidence="1">
    <location>
        <begin position="1"/>
        <end position="18"/>
    </location>
</feature>
<evidence type="ECO:0000259" key="2">
    <source>
        <dbReference type="SMART" id="SM00867"/>
    </source>
</evidence>
<protein>
    <submittedName>
        <fullName evidence="3">Polyisoprenoid-binding protein YceI</fullName>
    </submittedName>
</protein>
<keyword evidence="1" id="KW-0732">Signal</keyword>
<dbReference type="EMBL" id="FOVP01000009">
    <property type="protein sequence ID" value="SFN79573.1"/>
    <property type="molecule type" value="Genomic_DNA"/>
</dbReference>
<dbReference type="Gene3D" id="2.40.128.110">
    <property type="entry name" value="Lipid/polyisoprenoid-binding, YceI-like"/>
    <property type="match status" value="1"/>
</dbReference>
<organism evidence="3 4">
    <name type="scientific">Roseovarius lutimaris</name>
    <dbReference type="NCBI Taxonomy" id="1005928"/>
    <lineage>
        <taxon>Bacteria</taxon>
        <taxon>Pseudomonadati</taxon>
        <taxon>Pseudomonadota</taxon>
        <taxon>Alphaproteobacteria</taxon>
        <taxon>Rhodobacterales</taxon>
        <taxon>Roseobacteraceae</taxon>
        <taxon>Roseovarius</taxon>
    </lineage>
</organism>
<feature type="chain" id="PRO_5011589972" evidence="1">
    <location>
        <begin position="19"/>
        <end position="185"/>
    </location>
</feature>
<dbReference type="OrthoDB" id="9811006at2"/>
<reference evidence="4" key="1">
    <citation type="submission" date="2016-10" db="EMBL/GenBank/DDBJ databases">
        <authorList>
            <person name="Varghese N."/>
            <person name="Submissions S."/>
        </authorList>
    </citation>
    <scope>NUCLEOTIDE SEQUENCE [LARGE SCALE GENOMIC DNA]</scope>
    <source>
        <strain evidence="4">DSM 28463</strain>
    </source>
</reference>
<dbReference type="SMART" id="SM00867">
    <property type="entry name" value="YceI"/>
    <property type="match status" value="1"/>
</dbReference>
<evidence type="ECO:0000313" key="4">
    <source>
        <dbReference type="Proteomes" id="UP000198599"/>
    </source>
</evidence>
<dbReference type="InterPro" id="IPR007372">
    <property type="entry name" value="Lipid/polyisoprenoid-bd_YceI"/>
</dbReference>
<dbReference type="AlphaFoldDB" id="A0A1I5BXZ1"/>
<evidence type="ECO:0000313" key="3">
    <source>
        <dbReference type="EMBL" id="SFN79573.1"/>
    </source>
</evidence>
<dbReference type="STRING" id="1005928.SAMN04487859_10911"/>
<dbReference type="Proteomes" id="UP000198599">
    <property type="component" value="Unassembled WGS sequence"/>
</dbReference>
<keyword evidence="4" id="KW-1185">Reference proteome</keyword>
<dbReference type="PANTHER" id="PTHR34406">
    <property type="entry name" value="PROTEIN YCEI"/>
    <property type="match status" value="1"/>
</dbReference>